<protein>
    <submittedName>
        <fullName evidence="3">O-antigen ligase family protein</fullName>
    </submittedName>
</protein>
<feature type="transmembrane region" description="Helical" evidence="2">
    <location>
        <begin position="71"/>
        <end position="90"/>
    </location>
</feature>
<feature type="transmembrane region" description="Helical" evidence="2">
    <location>
        <begin position="204"/>
        <end position="220"/>
    </location>
</feature>
<dbReference type="InterPro" id="IPR049504">
    <property type="entry name" value="O-antigen_lig"/>
</dbReference>
<keyword evidence="4" id="KW-1185">Reference proteome</keyword>
<organism evidence="3 4">
    <name type="scientific">Virgibacillus sediminis</name>
    <dbReference type="NCBI Taxonomy" id="202260"/>
    <lineage>
        <taxon>Bacteria</taxon>
        <taxon>Bacillati</taxon>
        <taxon>Bacillota</taxon>
        <taxon>Bacilli</taxon>
        <taxon>Bacillales</taxon>
        <taxon>Bacillaceae</taxon>
        <taxon>Virgibacillus</taxon>
    </lineage>
</organism>
<dbReference type="Pfam" id="PF13425">
    <property type="entry name" value="O-antigen_lig"/>
    <property type="match status" value="1"/>
</dbReference>
<feature type="transmembrane region" description="Helical" evidence="2">
    <location>
        <begin position="431"/>
        <end position="450"/>
    </location>
</feature>
<evidence type="ECO:0000313" key="3">
    <source>
        <dbReference type="EMBL" id="MFC2947731.1"/>
    </source>
</evidence>
<feature type="transmembrane region" description="Helical" evidence="2">
    <location>
        <begin position="256"/>
        <end position="274"/>
    </location>
</feature>
<dbReference type="RefSeq" id="WP_390303934.1">
    <property type="nucleotide sequence ID" value="NZ_JBHRRZ010000009.1"/>
</dbReference>
<name>A0ABV7A3S2_9BACI</name>
<feature type="transmembrane region" description="Helical" evidence="2">
    <location>
        <begin position="12"/>
        <end position="35"/>
    </location>
</feature>
<feature type="transmembrane region" description="Helical" evidence="2">
    <location>
        <begin position="456"/>
        <end position="472"/>
    </location>
</feature>
<keyword evidence="3" id="KW-0436">Ligase</keyword>
<proteinExistence type="predicted"/>
<feature type="compositionally biased region" description="Acidic residues" evidence="1">
    <location>
        <begin position="301"/>
        <end position="312"/>
    </location>
</feature>
<feature type="transmembrane region" description="Helical" evidence="2">
    <location>
        <begin position="226"/>
        <end position="244"/>
    </location>
</feature>
<feature type="region of interest" description="Disordered" evidence="1">
    <location>
        <begin position="290"/>
        <end position="325"/>
    </location>
</feature>
<comment type="caution">
    <text evidence="3">The sequence shown here is derived from an EMBL/GenBank/DDBJ whole genome shotgun (WGS) entry which is preliminary data.</text>
</comment>
<accession>A0ABV7A3S2</accession>
<feature type="transmembrane region" description="Helical" evidence="2">
    <location>
        <begin position="173"/>
        <end position="192"/>
    </location>
</feature>
<feature type="transmembrane region" description="Helical" evidence="2">
    <location>
        <begin position="41"/>
        <end position="59"/>
    </location>
</feature>
<evidence type="ECO:0000313" key="4">
    <source>
        <dbReference type="Proteomes" id="UP001595387"/>
    </source>
</evidence>
<reference evidence="4" key="1">
    <citation type="journal article" date="2019" name="Int. J. Syst. Evol. Microbiol.">
        <title>The Global Catalogue of Microorganisms (GCM) 10K type strain sequencing project: providing services to taxonomists for standard genome sequencing and annotation.</title>
        <authorList>
            <consortium name="The Broad Institute Genomics Platform"/>
            <consortium name="The Broad Institute Genome Sequencing Center for Infectious Disease"/>
            <person name="Wu L."/>
            <person name="Ma J."/>
        </authorList>
    </citation>
    <scope>NUCLEOTIDE SEQUENCE [LARGE SCALE GENOMIC DNA]</scope>
    <source>
        <strain evidence="4">KCTC 13193</strain>
    </source>
</reference>
<feature type="transmembrane region" description="Helical" evidence="2">
    <location>
        <begin position="391"/>
        <end position="419"/>
    </location>
</feature>
<keyword evidence="2" id="KW-0472">Membrane</keyword>
<feature type="transmembrane region" description="Helical" evidence="2">
    <location>
        <begin position="133"/>
        <end position="153"/>
    </location>
</feature>
<dbReference type="Proteomes" id="UP001595387">
    <property type="component" value="Unassembled WGS sequence"/>
</dbReference>
<evidence type="ECO:0000256" key="2">
    <source>
        <dbReference type="SAM" id="Phobius"/>
    </source>
</evidence>
<sequence length="482" mass="54686">MTGKFNSVMYTDILKWFIIFQPVLDILTLLSIYFIDLSITVGIVFRMLFMLLSFVYIFFGNDSPYKKYVIGYLILLLAVLGLGFLGNIFLKPTFNFFLETQWIAKVVYFIVMFCAFVLVFTSKESYRAVKMKLLSAVYIAASIVVASILLSILTNTSTNTYEWVKDGYKGWFYSGNELGAIIAITAPLLFIFAYKKTNTWKDSLNWLPLFALLVTGVLLGTKVGLFAMVGTLAIGVVILILHWLVETRKNGMKNRYMISTLLAVVMAILFGVIAPTTPSVTNLSVDMPIPEKDNIATGPDSGEDGESMEEAEERQRQEEEAMRDEDGEIRELPAYLDSEIVNKILSARHFYFTRQYHYYIDAHIYQQLFGMGYAGNYTEVRKTIEMDFLDIFFSFGVFGAILIFLPLIMVTVAIIRKLFSDFKQVLNPENIFLITSIMLGNGIALIAGHVWFAPSVSIYFSLAFVLLLYNLYQPDLEELSGQ</sequence>
<dbReference type="GO" id="GO:0016874">
    <property type="term" value="F:ligase activity"/>
    <property type="evidence" value="ECO:0007669"/>
    <property type="project" value="UniProtKB-KW"/>
</dbReference>
<keyword evidence="2" id="KW-1133">Transmembrane helix</keyword>
<evidence type="ECO:0000256" key="1">
    <source>
        <dbReference type="SAM" id="MobiDB-lite"/>
    </source>
</evidence>
<gene>
    <name evidence="3" type="ORF">ACFODW_05115</name>
</gene>
<keyword evidence="2" id="KW-0812">Transmembrane</keyword>
<dbReference type="EMBL" id="JBHRRZ010000009">
    <property type="protein sequence ID" value="MFC2947731.1"/>
    <property type="molecule type" value="Genomic_DNA"/>
</dbReference>
<feature type="transmembrane region" description="Helical" evidence="2">
    <location>
        <begin position="102"/>
        <end position="121"/>
    </location>
</feature>